<dbReference type="Pfam" id="PF00117">
    <property type="entry name" value="GATase"/>
    <property type="match status" value="1"/>
</dbReference>
<dbReference type="EMBL" id="JBHUFU010000001">
    <property type="protein sequence ID" value="MFD1828268.1"/>
    <property type="molecule type" value="Genomic_DNA"/>
</dbReference>
<dbReference type="PANTHER" id="PTHR42695:SF5">
    <property type="entry name" value="GLUTAMINE AMIDOTRANSFERASE YLR126C-RELATED"/>
    <property type="match status" value="1"/>
</dbReference>
<dbReference type="InterPro" id="IPR044992">
    <property type="entry name" value="ChyE-like"/>
</dbReference>
<evidence type="ECO:0000313" key="2">
    <source>
        <dbReference type="EMBL" id="MFD1828268.1"/>
    </source>
</evidence>
<keyword evidence="2" id="KW-0315">Glutamine amidotransferase</keyword>
<dbReference type="CDD" id="cd01741">
    <property type="entry name" value="GATase1_1"/>
    <property type="match status" value="1"/>
</dbReference>
<organism evidence="2 3">
    <name type="scientific">Streptomyces desertarenae</name>
    <dbReference type="NCBI Taxonomy" id="2666184"/>
    <lineage>
        <taxon>Bacteria</taxon>
        <taxon>Bacillati</taxon>
        <taxon>Actinomycetota</taxon>
        <taxon>Actinomycetes</taxon>
        <taxon>Kitasatosporales</taxon>
        <taxon>Streptomycetaceae</taxon>
        <taxon>Streptomyces</taxon>
    </lineage>
</organism>
<dbReference type="Proteomes" id="UP001597365">
    <property type="component" value="Unassembled WGS sequence"/>
</dbReference>
<protein>
    <submittedName>
        <fullName evidence="2">Type 1 glutamine amidotransferase</fullName>
    </submittedName>
</protein>
<dbReference type="PROSITE" id="PS51273">
    <property type="entry name" value="GATASE_TYPE_1"/>
    <property type="match status" value="1"/>
</dbReference>
<proteinExistence type="predicted"/>
<dbReference type="RefSeq" id="WP_380895670.1">
    <property type="nucleotide sequence ID" value="NZ_JBHUFU010000001.1"/>
</dbReference>
<feature type="domain" description="Glutamine amidotransferase" evidence="1">
    <location>
        <begin position="49"/>
        <end position="186"/>
    </location>
</feature>
<dbReference type="InterPro" id="IPR017926">
    <property type="entry name" value="GATASE"/>
</dbReference>
<keyword evidence="3" id="KW-1185">Reference proteome</keyword>
<evidence type="ECO:0000313" key="3">
    <source>
        <dbReference type="Proteomes" id="UP001597365"/>
    </source>
</evidence>
<name>A0ABW4PC87_9ACTN</name>
<dbReference type="SUPFAM" id="SSF52317">
    <property type="entry name" value="Class I glutamine amidotransferase-like"/>
    <property type="match status" value="1"/>
</dbReference>
<gene>
    <name evidence="2" type="ORF">ACFSJS_01145</name>
</gene>
<dbReference type="PANTHER" id="PTHR42695">
    <property type="entry name" value="GLUTAMINE AMIDOTRANSFERASE YLR126C-RELATED"/>
    <property type="match status" value="1"/>
</dbReference>
<dbReference type="InterPro" id="IPR029062">
    <property type="entry name" value="Class_I_gatase-like"/>
</dbReference>
<comment type="caution">
    <text evidence="2">The sequence shown here is derived from an EMBL/GenBank/DDBJ whole genome shotgun (WGS) entry which is preliminary data.</text>
</comment>
<reference evidence="3" key="1">
    <citation type="journal article" date="2019" name="Int. J. Syst. Evol. Microbiol.">
        <title>The Global Catalogue of Microorganisms (GCM) 10K type strain sequencing project: providing services to taxonomists for standard genome sequencing and annotation.</title>
        <authorList>
            <consortium name="The Broad Institute Genomics Platform"/>
            <consortium name="The Broad Institute Genome Sequencing Center for Infectious Disease"/>
            <person name="Wu L."/>
            <person name="Ma J."/>
        </authorList>
    </citation>
    <scope>NUCLEOTIDE SEQUENCE [LARGE SCALE GENOMIC DNA]</scope>
    <source>
        <strain evidence="3">CGMCC 4.7455</strain>
    </source>
</reference>
<accession>A0ABW4PC87</accession>
<dbReference type="Gene3D" id="3.40.50.880">
    <property type="match status" value="1"/>
</dbReference>
<sequence>MGERPRVLAVQHTPDGGPGRFGTWLAEGGLALDVVRAHDGEPLPGRLSHQALLVLGGGYMPDDDERAPWLAPTRDLVAGALDGGVPVFGICLGGQLLALLAGGAVAAGHGEPEMGSTALTLRPEAEHDPLFHGLPRRTTAIENHVDAVTGLPPGARWLAESERCPYQAFSVGDRAWGTQFHPEATAARVRAWDPRRLVRHGFDPAGTVRRAEADEPASAAVWRTVALRFAGLVRGL</sequence>
<evidence type="ECO:0000259" key="1">
    <source>
        <dbReference type="Pfam" id="PF00117"/>
    </source>
</evidence>